<dbReference type="AlphaFoldDB" id="A0A2G4YNT6"/>
<feature type="transmembrane region" description="Helical" evidence="1">
    <location>
        <begin position="61"/>
        <end position="81"/>
    </location>
</feature>
<evidence type="ECO:0000256" key="1">
    <source>
        <dbReference type="SAM" id="Phobius"/>
    </source>
</evidence>
<dbReference type="InParanoid" id="A0A2G4YNT6"/>
<name>A0A2G4YNT6_9PROT</name>
<keyword evidence="3" id="KW-1185">Reference proteome</keyword>
<feature type="transmembrane region" description="Helical" evidence="1">
    <location>
        <begin position="156"/>
        <end position="175"/>
    </location>
</feature>
<evidence type="ECO:0000313" key="3">
    <source>
        <dbReference type="Proteomes" id="UP000229730"/>
    </source>
</evidence>
<dbReference type="Proteomes" id="UP000229730">
    <property type="component" value="Unassembled WGS sequence"/>
</dbReference>
<feature type="transmembrane region" description="Helical" evidence="1">
    <location>
        <begin position="130"/>
        <end position="149"/>
    </location>
</feature>
<accession>A0A2G4YNT6</accession>
<reference evidence="2 3" key="1">
    <citation type="submission" date="2017-10" db="EMBL/GenBank/DDBJ databases">
        <title>Frigbacter circumglobatus gen. nov. sp. nov., isolated from sediment cultured in situ.</title>
        <authorList>
            <person name="Zhao Z."/>
        </authorList>
    </citation>
    <scope>NUCLEOTIDE SEQUENCE [LARGE SCALE GENOMIC DNA]</scope>
    <source>
        <strain evidence="2 3">ZYL</strain>
    </source>
</reference>
<keyword evidence="1" id="KW-0472">Membrane</keyword>
<keyword evidence="1" id="KW-1133">Transmembrane helix</keyword>
<organism evidence="2 3">
    <name type="scientific">Paremcibacter congregatus</name>
    <dbReference type="NCBI Taxonomy" id="2043170"/>
    <lineage>
        <taxon>Bacteria</taxon>
        <taxon>Pseudomonadati</taxon>
        <taxon>Pseudomonadota</taxon>
        <taxon>Alphaproteobacteria</taxon>
        <taxon>Emcibacterales</taxon>
        <taxon>Emcibacteraceae</taxon>
        <taxon>Paremcibacter</taxon>
    </lineage>
</organism>
<dbReference type="EMBL" id="PDEM01000029">
    <property type="protein sequence ID" value="PHZ83992.1"/>
    <property type="molecule type" value="Genomic_DNA"/>
</dbReference>
<keyword evidence="1" id="KW-0812">Transmembrane</keyword>
<sequence>MEIKMTGQTYTAEENLAYIREIMQKTRKRTTSAGSFLAVWGSLSAIVTLFQYLAVVGTFPLVYMPYLWAAFVISGVSFSILKGRQLAREKGEPCGDELITTSLFSSIGISLGVFFFATLLAGILGLVSHIGTEVCYVVSLVMAIAFYVSSYSTGITWFRLVAYGWWAAVILFVLKPFAAEYLLLIIAVLDFLLLALPGFKLMSLAKHDQT</sequence>
<feature type="transmembrane region" description="Helical" evidence="1">
    <location>
        <begin position="33"/>
        <end position="55"/>
    </location>
</feature>
<gene>
    <name evidence="2" type="ORF">CRD36_14380</name>
</gene>
<feature type="transmembrane region" description="Helical" evidence="1">
    <location>
        <begin position="181"/>
        <end position="199"/>
    </location>
</feature>
<proteinExistence type="predicted"/>
<feature type="transmembrane region" description="Helical" evidence="1">
    <location>
        <begin position="102"/>
        <end position="124"/>
    </location>
</feature>
<comment type="caution">
    <text evidence="2">The sequence shown here is derived from an EMBL/GenBank/DDBJ whole genome shotgun (WGS) entry which is preliminary data.</text>
</comment>
<evidence type="ECO:0000313" key="2">
    <source>
        <dbReference type="EMBL" id="PHZ83992.1"/>
    </source>
</evidence>
<protein>
    <submittedName>
        <fullName evidence="2">Uncharacterized protein</fullName>
    </submittedName>
</protein>